<dbReference type="PRINTS" id="PR00397">
    <property type="entry name" value="SIROHAEM"/>
</dbReference>
<dbReference type="Gene3D" id="3.30.413.10">
    <property type="entry name" value="Sulfite Reductase Hemoprotein, domain 1"/>
    <property type="match status" value="1"/>
</dbReference>
<dbReference type="SUPFAM" id="SSF55124">
    <property type="entry name" value="Nitrite/Sulfite reductase N-terminal domain-like"/>
    <property type="match status" value="1"/>
</dbReference>
<dbReference type="EMBL" id="FRFE01000019">
    <property type="protein sequence ID" value="SHO50455.1"/>
    <property type="molecule type" value="Genomic_DNA"/>
</dbReference>
<evidence type="ECO:0000256" key="4">
    <source>
        <dbReference type="ARBA" id="ARBA00023002"/>
    </source>
</evidence>
<dbReference type="Gene3D" id="3.90.480.20">
    <property type="match status" value="1"/>
</dbReference>
<reference evidence="9 10" key="1">
    <citation type="submission" date="2016-12" db="EMBL/GenBank/DDBJ databases">
        <authorList>
            <person name="Song W.-J."/>
            <person name="Kurnit D.M."/>
        </authorList>
    </citation>
    <scope>NUCLEOTIDE SEQUENCE [LARGE SCALE GENOMIC DNA]</scope>
    <source>
        <strain evidence="9 10">DSM 18488</strain>
    </source>
</reference>
<dbReference type="OrthoDB" id="9768666at2"/>
<dbReference type="InterPro" id="IPR052034">
    <property type="entry name" value="NasD-like"/>
</dbReference>
<keyword evidence="1" id="KW-0004">4Fe-4S</keyword>
<dbReference type="InterPro" id="IPR036136">
    <property type="entry name" value="Nit/Sulf_reduc_fer-like_dom_sf"/>
</dbReference>
<dbReference type="STRING" id="1121416.SAMN02745220_03461"/>
<feature type="domain" description="Nitrite/sulphite reductase 4Fe-4S" evidence="7">
    <location>
        <begin position="90"/>
        <end position="218"/>
    </location>
</feature>
<dbReference type="InterPro" id="IPR045854">
    <property type="entry name" value="NO2/SO3_Rdtase_4Fe4S_sf"/>
</dbReference>
<keyword evidence="5" id="KW-0408">Iron</keyword>
<keyword evidence="4" id="KW-0560">Oxidoreductase</keyword>
<evidence type="ECO:0000256" key="1">
    <source>
        <dbReference type="ARBA" id="ARBA00022485"/>
    </source>
</evidence>
<dbReference type="InterPro" id="IPR006066">
    <property type="entry name" value="NO2/SO3_Rdtase_FeS/sirohaem_BS"/>
</dbReference>
<evidence type="ECO:0000259" key="7">
    <source>
        <dbReference type="Pfam" id="PF01077"/>
    </source>
</evidence>
<protein>
    <submittedName>
        <fullName evidence="9">Nitrite/Sulfite reductase ferredoxin-like half domain-containing protein</fullName>
    </submittedName>
</protein>
<dbReference type="Proteomes" id="UP000184603">
    <property type="component" value="Unassembled WGS sequence"/>
</dbReference>
<name>A0A1M7YCV5_9BACT</name>
<dbReference type="GO" id="GO:0051539">
    <property type="term" value="F:4 iron, 4 sulfur cluster binding"/>
    <property type="evidence" value="ECO:0007669"/>
    <property type="project" value="UniProtKB-KW"/>
</dbReference>
<evidence type="ECO:0000256" key="3">
    <source>
        <dbReference type="ARBA" id="ARBA00022723"/>
    </source>
</evidence>
<evidence type="ECO:0000256" key="2">
    <source>
        <dbReference type="ARBA" id="ARBA00022617"/>
    </source>
</evidence>
<keyword evidence="10" id="KW-1185">Reference proteome</keyword>
<organism evidence="9 10">
    <name type="scientific">Desulfopila aestuarii DSM 18488</name>
    <dbReference type="NCBI Taxonomy" id="1121416"/>
    <lineage>
        <taxon>Bacteria</taxon>
        <taxon>Pseudomonadati</taxon>
        <taxon>Thermodesulfobacteriota</taxon>
        <taxon>Desulfobulbia</taxon>
        <taxon>Desulfobulbales</taxon>
        <taxon>Desulfocapsaceae</taxon>
        <taxon>Desulfopila</taxon>
    </lineage>
</organism>
<dbReference type="GO" id="GO:0020037">
    <property type="term" value="F:heme binding"/>
    <property type="evidence" value="ECO:0007669"/>
    <property type="project" value="InterPro"/>
</dbReference>
<dbReference type="PANTHER" id="PTHR43809">
    <property type="entry name" value="NITRITE REDUCTASE (NADH) LARGE SUBUNIT"/>
    <property type="match status" value="1"/>
</dbReference>
<keyword evidence="2" id="KW-0349">Heme</keyword>
<proteinExistence type="predicted"/>
<dbReference type="InterPro" id="IPR005117">
    <property type="entry name" value="NiRdtase/SiRdtase_haem-b_fer"/>
</dbReference>
<dbReference type="SUPFAM" id="SSF56014">
    <property type="entry name" value="Nitrite and sulphite reductase 4Fe-4S domain-like"/>
    <property type="match status" value="1"/>
</dbReference>
<evidence type="ECO:0000313" key="9">
    <source>
        <dbReference type="EMBL" id="SHO50455.1"/>
    </source>
</evidence>
<evidence type="ECO:0000313" key="10">
    <source>
        <dbReference type="Proteomes" id="UP000184603"/>
    </source>
</evidence>
<dbReference type="PROSITE" id="PS00365">
    <property type="entry name" value="NIR_SIR"/>
    <property type="match status" value="1"/>
</dbReference>
<dbReference type="GO" id="GO:0046872">
    <property type="term" value="F:metal ion binding"/>
    <property type="evidence" value="ECO:0007669"/>
    <property type="project" value="UniProtKB-KW"/>
</dbReference>
<evidence type="ECO:0000256" key="5">
    <source>
        <dbReference type="ARBA" id="ARBA00023004"/>
    </source>
</evidence>
<dbReference type="PIRSF" id="PIRSF037487">
    <property type="entry name" value="Sulfite_red_assimil"/>
    <property type="match status" value="1"/>
</dbReference>
<evidence type="ECO:0000256" key="6">
    <source>
        <dbReference type="ARBA" id="ARBA00023014"/>
    </source>
</evidence>
<dbReference type="InterPro" id="IPR006067">
    <property type="entry name" value="NO2/SO3_Rdtase_4Fe4S_dom"/>
</dbReference>
<dbReference type="GO" id="GO:0016491">
    <property type="term" value="F:oxidoreductase activity"/>
    <property type="evidence" value="ECO:0007669"/>
    <property type="project" value="UniProtKB-KW"/>
</dbReference>
<keyword evidence="6" id="KW-0411">Iron-sulfur</keyword>
<sequence length="219" mass="23979">MSKADGPKGAILQRDKKTYAIVPRIPAGVIKREHLKALSEVVEKYDIPIVKITSGHRIALVGMSEEQILPIYEDLGMNEGKAIELCLHYVQACPGTEVCKFGIQDSLGFGTRLEELFSGTEMPAKFKVGVSGCPFLCAESLVRDLGLIGKKKGWTLVFGGNSGRRVREADVLAEDLSDDEAIALARKCIDFYTTNAKTKERTGAFIDRIGVDEFKKAVL</sequence>
<gene>
    <name evidence="9" type="ORF">SAMN02745220_03461</name>
</gene>
<accession>A0A1M7YCV5</accession>
<feature type="domain" description="Nitrite/Sulfite reductase ferredoxin-like" evidence="8">
    <location>
        <begin position="12"/>
        <end position="76"/>
    </location>
</feature>
<dbReference type="Pfam" id="PF03460">
    <property type="entry name" value="NIR_SIR_ferr"/>
    <property type="match status" value="1"/>
</dbReference>
<dbReference type="AlphaFoldDB" id="A0A1M7YCV5"/>
<evidence type="ECO:0000259" key="8">
    <source>
        <dbReference type="Pfam" id="PF03460"/>
    </source>
</evidence>
<dbReference type="PANTHER" id="PTHR43809:SF1">
    <property type="entry name" value="NITRITE REDUCTASE (NADH) LARGE SUBUNIT"/>
    <property type="match status" value="1"/>
</dbReference>
<dbReference type="InterPro" id="IPR017220">
    <property type="entry name" value="Sulphite_reductase_assimil"/>
</dbReference>
<dbReference type="RefSeq" id="WP_073614925.1">
    <property type="nucleotide sequence ID" value="NZ_FRFE01000019.1"/>
</dbReference>
<dbReference type="Pfam" id="PF01077">
    <property type="entry name" value="NIR_SIR"/>
    <property type="match status" value="1"/>
</dbReference>
<keyword evidence="3" id="KW-0479">Metal-binding</keyword>